<protein>
    <submittedName>
        <fullName evidence="1">Uncharacterized protein</fullName>
    </submittedName>
</protein>
<evidence type="ECO:0000313" key="1">
    <source>
        <dbReference type="EMBL" id="MBV7390400.1"/>
    </source>
</evidence>
<organism evidence="1 2">
    <name type="scientific">Enterococcus alishanensis</name>
    <dbReference type="NCBI Taxonomy" id="1303817"/>
    <lineage>
        <taxon>Bacteria</taxon>
        <taxon>Bacillati</taxon>
        <taxon>Bacillota</taxon>
        <taxon>Bacilli</taxon>
        <taxon>Lactobacillales</taxon>
        <taxon>Enterococcaceae</taxon>
        <taxon>Enterococcus</taxon>
    </lineage>
</organism>
<dbReference type="Proteomes" id="UP000774130">
    <property type="component" value="Unassembled WGS sequence"/>
</dbReference>
<dbReference type="RefSeq" id="WP_218325468.1">
    <property type="nucleotide sequence ID" value="NZ_JAHUZB010000003.1"/>
</dbReference>
<gene>
    <name evidence="1" type="ORF">KUA55_06900</name>
</gene>
<accession>A0ABS6TBW4</accession>
<comment type="caution">
    <text evidence="1">The sequence shown here is derived from an EMBL/GenBank/DDBJ whole genome shotgun (WGS) entry which is preliminary data.</text>
</comment>
<proteinExistence type="predicted"/>
<dbReference type="EMBL" id="JAHUZB010000003">
    <property type="protein sequence ID" value="MBV7390400.1"/>
    <property type="molecule type" value="Genomic_DNA"/>
</dbReference>
<keyword evidence="2" id="KW-1185">Reference proteome</keyword>
<name>A0ABS6TBW4_9ENTE</name>
<evidence type="ECO:0000313" key="2">
    <source>
        <dbReference type="Proteomes" id="UP000774130"/>
    </source>
</evidence>
<reference evidence="1 2" key="1">
    <citation type="submission" date="2021-06" db="EMBL/GenBank/DDBJ databases">
        <title>Enterococcus alishanensis sp. nov., a novel lactic acid bacterium isolated from fresh coffee beans.</title>
        <authorList>
            <person name="Chen Y.-S."/>
        </authorList>
    </citation>
    <scope>NUCLEOTIDE SEQUENCE [LARGE SCALE GENOMIC DNA]</scope>
    <source>
        <strain evidence="1 2">ALS3</strain>
    </source>
</reference>
<sequence length="94" mass="10530">MKAKDLLVSLQVASSEPNQVPVISFVYLPAKNPINRLEMIVLADRIVLKANPRVKPLTLSAFVRVLNRKKEAYLYADDQVIFGYKIVDTGIMLG</sequence>